<keyword evidence="1" id="KW-0732">Signal</keyword>
<evidence type="ECO:0000313" key="3">
    <source>
        <dbReference type="Proteomes" id="UP000611629"/>
    </source>
</evidence>
<dbReference type="PROSITE" id="PS51257">
    <property type="entry name" value="PROKAR_LIPOPROTEIN"/>
    <property type="match status" value="1"/>
</dbReference>
<feature type="chain" id="PRO_5038777392" description="Carboxypeptidase regulatory-like domain-containing protein" evidence="1">
    <location>
        <begin position="22"/>
        <end position="147"/>
    </location>
</feature>
<feature type="signal peptide" evidence="1">
    <location>
        <begin position="1"/>
        <end position="21"/>
    </location>
</feature>
<reference evidence="2" key="1">
    <citation type="submission" date="2020-07" db="EMBL/GenBank/DDBJ databases">
        <title>Genomic analysis of a strain of Sedimentibacter Hydroxybenzoicus DSM7310.</title>
        <authorList>
            <person name="Ma S."/>
        </authorList>
    </citation>
    <scope>NUCLEOTIDE SEQUENCE</scope>
    <source>
        <strain evidence="2">DSM 7310</strain>
    </source>
</reference>
<name>A0A974BKY1_SEDHY</name>
<proteinExistence type="predicted"/>
<comment type="caution">
    <text evidence="2">The sequence shown here is derived from an EMBL/GenBank/DDBJ whole genome shotgun (WGS) entry which is preliminary data.</text>
</comment>
<sequence>MKKVFFICLCMSILILSASCANESNSGQESITIKIIDIADGKAVEEGKLIITDTGDEFAVNSESNIISMPYKKATEKNKYPYGYTIITAADGYYPRIDHNLKIGGGDGQLTLELTPRKPFENKSFTEYFHHSSEVEMAEFMNYYNLN</sequence>
<keyword evidence="3" id="KW-1185">Reference proteome</keyword>
<dbReference type="Proteomes" id="UP000611629">
    <property type="component" value="Unassembled WGS sequence"/>
</dbReference>
<accession>A0A974BKY1</accession>
<protein>
    <recommendedName>
        <fullName evidence="4">Carboxypeptidase regulatory-like domain-containing protein</fullName>
    </recommendedName>
</protein>
<evidence type="ECO:0000256" key="1">
    <source>
        <dbReference type="SAM" id="SignalP"/>
    </source>
</evidence>
<evidence type="ECO:0008006" key="4">
    <source>
        <dbReference type="Google" id="ProtNLM"/>
    </source>
</evidence>
<gene>
    <name evidence="2" type="ORF">HZF24_13910</name>
</gene>
<evidence type="ECO:0000313" key="2">
    <source>
        <dbReference type="EMBL" id="NYB75239.1"/>
    </source>
</evidence>
<dbReference type="EMBL" id="JACBNQ010000019">
    <property type="protein sequence ID" value="NYB75239.1"/>
    <property type="molecule type" value="Genomic_DNA"/>
</dbReference>
<organism evidence="2 3">
    <name type="scientific">Sedimentibacter hydroxybenzoicus DSM 7310</name>
    <dbReference type="NCBI Taxonomy" id="1123245"/>
    <lineage>
        <taxon>Bacteria</taxon>
        <taxon>Bacillati</taxon>
        <taxon>Bacillota</taxon>
        <taxon>Tissierellia</taxon>
        <taxon>Sedimentibacter</taxon>
    </lineage>
</organism>
<dbReference type="AlphaFoldDB" id="A0A974BKY1"/>